<evidence type="ECO:0000313" key="3">
    <source>
        <dbReference type="EMBL" id="MBL0422156.1"/>
    </source>
</evidence>
<dbReference type="Proteomes" id="UP000613011">
    <property type="component" value="Unassembled WGS sequence"/>
</dbReference>
<reference evidence="3" key="1">
    <citation type="submission" date="2021-01" db="EMBL/GenBank/DDBJ databases">
        <title>Ramlibacter sp. strain AW1 16S ribosomal RNA gene Genome sequencing and assembly.</title>
        <authorList>
            <person name="Kang M."/>
        </authorList>
    </citation>
    <scope>NUCLEOTIDE SEQUENCE</scope>
    <source>
        <strain evidence="3">AW1</strain>
    </source>
</reference>
<keyword evidence="4" id="KW-1185">Reference proteome</keyword>
<dbReference type="PANTHER" id="PTHR34216">
    <property type="match status" value="1"/>
</dbReference>
<evidence type="ECO:0000256" key="1">
    <source>
        <dbReference type="ARBA" id="ARBA00022729"/>
    </source>
</evidence>
<evidence type="ECO:0000313" key="4">
    <source>
        <dbReference type="Proteomes" id="UP000613011"/>
    </source>
</evidence>
<dbReference type="GO" id="GO:0005975">
    <property type="term" value="P:carbohydrate metabolic process"/>
    <property type="evidence" value="ECO:0007669"/>
    <property type="project" value="InterPro"/>
</dbReference>
<dbReference type="GO" id="GO:0016810">
    <property type="term" value="F:hydrolase activity, acting on carbon-nitrogen (but not peptide) bonds"/>
    <property type="evidence" value="ECO:0007669"/>
    <property type="project" value="InterPro"/>
</dbReference>
<gene>
    <name evidence="3" type="ORF">JI739_17545</name>
</gene>
<organism evidence="3 4">
    <name type="scientific">Ramlibacter aurantiacus</name>
    <dbReference type="NCBI Taxonomy" id="2801330"/>
    <lineage>
        <taxon>Bacteria</taxon>
        <taxon>Pseudomonadati</taxon>
        <taxon>Pseudomonadota</taxon>
        <taxon>Betaproteobacteria</taxon>
        <taxon>Burkholderiales</taxon>
        <taxon>Comamonadaceae</taxon>
        <taxon>Ramlibacter</taxon>
    </lineage>
</organism>
<dbReference type="PROSITE" id="PS51677">
    <property type="entry name" value="NODB"/>
    <property type="match status" value="1"/>
</dbReference>
<comment type="caution">
    <text evidence="3">The sequence shown here is derived from an EMBL/GenBank/DDBJ whole genome shotgun (WGS) entry which is preliminary data.</text>
</comment>
<dbReference type="SUPFAM" id="SSF88713">
    <property type="entry name" value="Glycoside hydrolase/deacetylase"/>
    <property type="match status" value="1"/>
</dbReference>
<dbReference type="AlphaFoldDB" id="A0A936ZTA1"/>
<keyword evidence="1" id="KW-0732">Signal</keyword>
<dbReference type="RefSeq" id="WP_201685233.1">
    <property type="nucleotide sequence ID" value="NZ_JAEQNA010000007.1"/>
</dbReference>
<sequence>MSHTHDDAVRMTRPILILMYHQVGTLAPLAGSLEEVLMPRERFARQMAAMHALGYRGLSLTQLEPYLRGEKKGRVFGVTMDDGYVDCLHHAVPVLQRHGFSATCFAVSGAAFNEWDASAGVPRLQLMGALELKAWIAAGNDVGAHTRTHRRLPELDDTTARQEIVGCKQELEAMTGAEVRHFSYPFGDFLPQHEDMVHEAGFVTACTSVERRASRWDPLLALPRITAYPDTAPWQLWRHALLGTENLRGWVRQVRDRRRAAVAVPAA</sequence>
<dbReference type="EMBL" id="JAEQNA010000007">
    <property type="protein sequence ID" value="MBL0422156.1"/>
    <property type="molecule type" value="Genomic_DNA"/>
</dbReference>
<feature type="domain" description="NodB homology" evidence="2">
    <location>
        <begin position="74"/>
        <end position="267"/>
    </location>
</feature>
<dbReference type="PANTHER" id="PTHR34216:SF7">
    <property type="entry name" value="POLY-BETA-1,6-N-ACETYL-D-GLUCOSAMINE N-DEACETYLASE"/>
    <property type="match status" value="1"/>
</dbReference>
<name>A0A936ZTA1_9BURK</name>
<protein>
    <submittedName>
        <fullName evidence="3">Polysaccharide deacetylase family protein</fullName>
    </submittedName>
</protein>
<proteinExistence type="predicted"/>
<evidence type="ECO:0000259" key="2">
    <source>
        <dbReference type="PROSITE" id="PS51677"/>
    </source>
</evidence>
<dbReference type="InterPro" id="IPR011330">
    <property type="entry name" value="Glyco_hydro/deAcase_b/a-brl"/>
</dbReference>
<dbReference type="Gene3D" id="3.20.20.370">
    <property type="entry name" value="Glycoside hydrolase/deacetylase"/>
    <property type="match status" value="1"/>
</dbReference>
<accession>A0A936ZTA1</accession>
<dbReference type="InterPro" id="IPR051398">
    <property type="entry name" value="Polysacch_Deacetylase"/>
</dbReference>
<dbReference type="CDD" id="cd10918">
    <property type="entry name" value="CE4_NodB_like_5s_6s"/>
    <property type="match status" value="1"/>
</dbReference>
<dbReference type="Pfam" id="PF01522">
    <property type="entry name" value="Polysacc_deac_1"/>
    <property type="match status" value="1"/>
</dbReference>
<dbReference type="InterPro" id="IPR002509">
    <property type="entry name" value="NODB_dom"/>
</dbReference>